<feature type="domain" description="DUF3097" evidence="3">
    <location>
        <begin position="23"/>
        <end position="80"/>
    </location>
</feature>
<evidence type="ECO:0000256" key="1">
    <source>
        <dbReference type="SAM" id="MobiDB-lite"/>
    </source>
</evidence>
<evidence type="ECO:0000313" key="5">
    <source>
        <dbReference type="Proteomes" id="UP000463857"/>
    </source>
</evidence>
<name>A0A7L4YSQ5_9ACTN</name>
<feature type="region of interest" description="Disordered" evidence="1">
    <location>
        <begin position="80"/>
        <end position="101"/>
    </location>
</feature>
<keyword evidence="5" id="KW-1185">Reference proteome</keyword>
<gene>
    <name evidence="4" type="ORF">EK0264_18660</name>
</gene>
<dbReference type="Pfam" id="PF11296">
    <property type="entry name" value="DUF3097_C"/>
    <property type="match status" value="1"/>
</dbReference>
<protein>
    <submittedName>
        <fullName evidence="4">DUF3097 family protein</fullName>
    </submittedName>
</protein>
<dbReference type="Pfam" id="PF22845">
    <property type="entry name" value="DUF3097_N"/>
    <property type="match status" value="1"/>
</dbReference>
<dbReference type="RefSeq" id="WP_159547216.1">
    <property type="nucleotide sequence ID" value="NZ_CP047156.1"/>
</dbReference>
<evidence type="ECO:0000313" key="4">
    <source>
        <dbReference type="EMBL" id="QHC02092.1"/>
    </source>
</evidence>
<dbReference type="KEGG" id="eke:EK0264_18660"/>
<organism evidence="4 5">
    <name type="scientific">Epidermidibacterium keratini</name>
    <dbReference type="NCBI Taxonomy" id="1891644"/>
    <lineage>
        <taxon>Bacteria</taxon>
        <taxon>Bacillati</taxon>
        <taxon>Actinomycetota</taxon>
        <taxon>Actinomycetes</taxon>
        <taxon>Sporichthyales</taxon>
        <taxon>Sporichthyaceae</taxon>
        <taxon>Epidermidibacterium</taxon>
    </lineage>
</organism>
<dbReference type="InterPro" id="IPR053883">
    <property type="entry name" value="DUF3097_N"/>
</dbReference>
<sequence length="274" mass="29962">MRSHQYPSDITAPKAKKAPLSIGAEIDLVIEDAVSGFCGAIVEVGKDTVTLEDRHDKRRMFPLKHNGFLLEGQSVMLRRPAEASAPAPARTASGSRAESHSRAKIAQAGRIYVEGVHDAALVEKVWGADLRAEGIVVEPLHGIDDLPAVIAEFAPNQSKRLGVLVDHLVPGSKESRIVAQISNPHVRVLGHPYVDIWQTVKPEVVGIKKWPVVPKGTPWKQGVCRALGVDEEWAMWQRILRSVSSYADVETSLISSVEQLIDFIFETGGAHQTR</sequence>
<feature type="domain" description="DUF3097" evidence="2">
    <location>
        <begin position="110"/>
        <end position="264"/>
    </location>
</feature>
<feature type="compositionally biased region" description="Low complexity" evidence="1">
    <location>
        <begin position="82"/>
        <end position="96"/>
    </location>
</feature>
<dbReference type="InParanoid" id="A0A7L4YSQ5"/>
<proteinExistence type="predicted"/>
<reference evidence="4 5" key="1">
    <citation type="journal article" date="2018" name="Int. J. Syst. Evol. Microbiol.">
        <title>Epidermidibacterium keratini gen. nov., sp. nov., a member of the family Sporichthyaceae, isolated from keratin epidermis.</title>
        <authorList>
            <person name="Lee D.G."/>
            <person name="Trujillo M.E."/>
            <person name="Kang S."/>
            <person name="Nam J.J."/>
            <person name="Kim Y.J."/>
        </authorList>
    </citation>
    <scope>NUCLEOTIDE SEQUENCE [LARGE SCALE GENOMIC DNA]</scope>
    <source>
        <strain evidence="4 5">EPI-7</strain>
    </source>
</reference>
<dbReference type="OrthoDB" id="3398606at2"/>
<dbReference type="AlphaFoldDB" id="A0A7L4YSQ5"/>
<evidence type="ECO:0000259" key="2">
    <source>
        <dbReference type="Pfam" id="PF11296"/>
    </source>
</evidence>
<accession>A0A7L4YSQ5</accession>
<evidence type="ECO:0000259" key="3">
    <source>
        <dbReference type="Pfam" id="PF22845"/>
    </source>
</evidence>
<dbReference type="Proteomes" id="UP000463857">
    <property type="component" value="Chromosome"/>
</dbReference>
<dbReference type="EMBL" id="CP047156">
    <property type="protein sequence ID" value="QHC02092.1"/>
    <property type="molecule type" value="Genomic_DNA"/>
</dbReference>
<dbReference type="InterPro" id="IPR021447">
    <property type="entry name" value="DUF3097_C"/>
</dbReference>